<dbReference type="OrthoDB" id="3871007at2"/>
<organism evidence="1 2">
    <name type="scientific">Zeimonas arvi</name>
    <dbReference type="NCBI Taxonomy" id="2498847"/>
    <lineage>
        <taxon>Bacteria</taxon>
        <taxon>Pseudomonadati</taxon>
        <taxon>Pseudomonadota</taxon>
        <taxon>Betaproteobacteria</taxon>
        <taxon>Burkholderiales</taxon>
        <taxon>Burkholderiaceae</taxon>
        <taxon>Zeimonas</taxon>
    </lineage>
</organism>
<dbReference type="GO" id="GO:0004497">
    <property type="term" value="F:monooxygenase activity"/>
    <property type="evidence" value="ECO:0007669"/>
    <property type="project" value="UniProtKB-KW"/>
</dbReference>
<keyword evidence="1" id="KW-0560">Oxidoreductase</keyword>
<proteinExistence type="predicted"/>
<reference evidence="1 2" key="1">
    <citation type="submission" date="2019-06" db="EMBL/GenBank/DDBJ databases">
        <title>Quisquiliibacterium sp. nov., isolated from a maize field.</title>
        <authorList>
            <person name="Lin S.-Y."/>
            <person name="Tsai C.-F."/>
            <person name="Young C.-C."/>
        </authorList>
    </citation>
    <scope>NUCLEOTIDE SEQUENCE [LARGE SCALE GENOMIC DNA]</scope>
    <source>
        <strain evidence="1 2">CC-CFT501</strain>
    </source>
</reference>
<sequence>MISELVSFALPAGMSREEVIAGMREVAPNWRRNPDLIRKTFLYDPEAGQTGALYLWPNREAAERAHDQAWRERIRAKYGSEPTIRYFETPLVVDNALGAIIDA</sequence>
<dbReference type="SUPFAM" id="SSF54909">
    <property type="entry name" value="Dimeric alpha+beta barrel"/>
    <property type="match status" value="1"/>
</dbReference>
<dbReference type="AlphaFoldDB" id="A0A5C8P5C5"/>
<dbReference type="EMBL" id="VDUY01000001">
    <property type="protein sequence ID" value="TXL68435.1"/>
    <property type="molecule type" value="Genomic_DNA"/>
</dbReference>
<evidence type="ECO:0000313" key="2">
    <source>
        <dbReference type="Proteomes" id="UP000321548"/>
    </source>
</evidence>
<dbReference type="Proteomes" id="UP000321548">
    <property type="component" value="Unassembled WGS sequence"/>
</dbReference>
<keyword evidence="2" id="KW-1185">Reference proteome</keyword>
<keyword evidence="1" id="KW-0503">Monooxygenase</keyword>
<name>A0A5C8P5C5_9BURK</name>
<dbReference type="InterPro" id="IPR011008">
    <property type="entry name" value="Dimeric_a/b-barrel"/>
</dbReference>
<dbReference type="RefSeq" id="WP_147702576.1">
    <property type="nucleotide sequence ID" value="NZ_VDUY01000001.1"/>
</dbReference>
<gene>
    <name evidence="1" type="ORF">FHP08_01760</name>
</gene>
<accession>A0A5C8P5C5</accession>
<dbReference type="Gene3D" id="3.30.70.100">
    <property type="match status" value="1"/>
</dbReference>
<comment type="caution">
    <text evidence="1">The sequence shown here is derived from an EMBL/GenBank/DDBJ whole genome shotgun (WGS) entry which is preliminary data.</text>
</comment>
<protein>
    <submittedName>
        <fullName evidence="1">Monooxygenase</fullName>
    </submittedName>
</protein>
<evidence type="ECO:0000313" key="1">
    <source>
        <dbReference type="EMBL" id="TXL68435.1"/>
    </source>
</evidence>